<dbReference type="InterPro" id="IPR014729">
    <property type="entry name" value="Rossmann-like_a/b/a_fold"/>
</dbReference>
<dbReference type="PRINTS" id="PR00987">
    <property type="entry name" value="TRNASYNTHGLU"/>
</dbReference>
<evidence type="ECO:0000256" key="1">
    <source>
        <dbReference type="ARBA" id="ARBA00005594"/>
    </source>
</evidence>
<dbReference type="Gene3D" id="2.40.240.10">
    <property type="entry name" value="Ribosomal Protein L25, Chain P"/>
    <property type="match status" value="2"/>
</dbReference>
<evidence type="ECO:0000259" key="13">
    <source>
        <dbReference type="Pfam" id="PF03950"/>
    </source>
</evidence>
<dbReference type="GO" id="GO:0006425">
    <property type="term" value="P:glutaminyl-tRNA aminoacylation"/>
    <property type="evidence" value="ECO:0007669"/>
    <property type="project" value="UniProtKB-UniRule"/>
</dbReference>
<accession>A0A1E5SXW9</accession>
<evidence type="ECO:0000259" key="14">
    <source>
        <dbReference type="Pfam" id="PF20974"/>
    </source>
</evidence>
<sequence>MSENENRESLNFIEQMIEEDLESGKNSMVQTRFPPEPNGYLHIGHAKSIVLNFGLAEKYNGKCNLRFDDTNPAKESTEYVDAIIEDIKWLGYEYGDEPLFTSDYFETLYQYALKLIQKGKAYIDDQSAEEISAGKTNPSTPGIPSPFRTRSIEENLALFEEMKSGNCEEGSRVLRAKIDMDSPNMHMRDPIIYRIKKVDHHRTGDKWCIYPNYDFAHGQSDSIEHVTYSLCTLEFRDHKPLYDWFIKELEIFPSEQTEFARLNLGYTIVSKRKLLQLVEEGKVTGWDDPRMPTISGLRRRGYTPNSIKNFAHKIGVARRDGITDIALLEHSIREDLNKTANRVFGILDPLKVVITNWPEDKVEMMPAVNNPGDETAGTREMPLTREIYIEQGDFLENPPSPKKWYRLGPDREVRLKYGYIVKCVDFVKDADGNITELHCEYDPETRSGHDTSGKKVKGTLGWVSADHAVSAEIRQYDRLFKTENLNTIEDDFLNHLNPDSLTVNKSVLLEPSLASAQVGDQFQFERQGYFIVDGDTTEGNLVFNRTVTLRDNWKK</sequence>
<dbReference type="OrthoDB" id="9801560at2"/>
<keyword evidence="4 11" id="KW-0436">Ligase</keyword>
<dbReference type="GO" id="GO:0005524">
    <property type="term" value="F:ATP binding"/>
    <property type="evidence" value="ECO:0007669"/>
    <property type="project" value="UniProtKB-KW"/>
</dbReference>
<organism evidence="15 16">
    <name type="scientific">Roseivirga misakiensis</name>
    <dbReference type="NCBI Taxonomy" id="1563681"/>
    <lineage>
        <taxon>Bacteria</taxon>
        <taxon>Pseudomonadati</taxon>
        <taxon>Bacteroidota</taxon>
        <taxon>Cytophagia</taxon>
        <taxon>Cytophagales</taxon>
        <taxon>Roseivirgaceae</taxon>
        <taxon>Roseivirga</taxon>
    </lineage>
</organism>
<keyword evidence="6 11" id="KW-0067">ATP-binding</keyword>
<dbReference type="PROSITE" id="PS00178">
    <property type="entry name" value="AA_TRNA_LIGASE_I"/>
    <property type="match status" value="1"/>
</dbReference>
<dbReference type="RefSeq" id="WP_069835465.1">
    <property type="nucleotide sequence ID" value="NZ_MDGQ01000005.1"/>
</dbReference>
<evidence type="ECO:0000313" key="16">
    <source>
        <dbReference type="Proteomes" id="UP000095552"/>
    </source>
</evidence>
<feature type="domain" description="Glutamyl/glutaminyl-tRNA synthetase class Ib catalytic" evidence="12">
    <location>
        <begin position="29"/>
        <end position="326"/>
    </location>
</feature>
<dbReference type="FunFam" id="3.40.50.620:FF:000037">
    <property type="entry name" value="Glutamine--tRNA ligase cytoplasmic"/>
    <property type="match status" value="1"/>
</dbReference>
<comment type="similarity">
    <text evidence="1 11">Belongs to the class-I aminoacyl-tRNA synthetase family.</text>
</comment>
<dbReference type="InterPro" id="IPR020056">
    <property type="entry name" value="Rbsml_bL25/Gln-tRNA_synth_N"/>
</dbReference>
<dbReference type="SUPFAM" id="SSF50715">
    <property type="entry name" value="Ribosomal protein L25-like"/>
    <property type="match status" value="1"/>
</dbReference>
<dbReference type="InterPro" id="IPR001412">
    <property type="entry name" value="aa-tRNA-synth_I_CS"/>
</dbReference>
<dbReference type="InterPro" id="IPR020058">
    <property type="entry name" value="Glu/Gln-tRNA-synth_Ib_cat-dom"/>
</dbReference>
<dbReference type="EC" id="6.1.1.18" evidence="2 10"/>
<feature type="domain" description="tRNA synthetases class I (E and Q) anti-codon binding" evidence="14">
    <location>
        <begin position="461"/>
        <end position="533"/>
    </location>
</feature>
<dbReference type="InterPro" id="IPR000924">
    <property type="entry name" value="Glu/Gln-tRNA-synth"/>
</dbReference>
<dbReference type="Pfam" id="PF20974">
    <property type="entry name" value="tRNA-synt_1c_C2"/>
    <property type="match status" value="1"/>
</dbReference>
<dbReference type="FunFam" id="1.10.1160.10:FF:000001">
    <property type="entry name" value="Glutamine--tRNA ligase"/>
    <property type="match status" value="1"/>
</dbReference>
<dbReference type="EMBL" id="MDGQ01000005">
    <property type="protein sequence ID" value="OEK03960.1"/>
    <property type="molecule type" value="Genomic_DNA"/>
</dbReference>
<evidence type="ECO:0000256" key="8">
    <source>
        <dbReference type="ARBA" id="ARBA00023146"/>
    </source>
</evidence>
<evidence type="ECO:0000256" key="3">
    <source>
        <dbReference type="ARBA" id="ARBA00022490"/>
    </source>
</evidence>
<dbReference type="Gene3D" id="3.40.50.620">
    <property type="entry name" value="HUPs"/>
    <property type="match status" value="1"/>
</dbReference>
<evidence type="ECO:0000256" key="7">
    <source>
        <dbReference type="ARBA" id="ARBA00022917"/>
    </source>
</evidence>
<evidence type="ECO:0000256" key="11">
    <source>
        <dbReference type="RuleBase" id="RU363037"/>
    </source>
</evidence>
<evidence type="ECO:0000256" key="6">
    <source>
        <dbReference type="ARBA" id="ARBA00022840"/>
    </source>
</evidence>
<dbReference type="InterPro" id="IPR050132">
    <property type="entry name" value="Gln/Glu-tRNA_Ligase"/>
</dbReference>
<evidence type="ECO:0000256" key="2">
    <source>
        <dbReference type="ARBA" id="ARBA00012836"/>
    </source>
</evidence>
<keyword evidence="3" id="KW-0963">Cytoplasm</keyword>
<evidence type="ECO:0000256" key="9">
    <source>
        <dbReference type="ARBA" id="ARBA00048270"/>
    </source>
</evidence>
<dbReference type="InterPro" id="IPR004514">
    <property type="entry name" value="Gln-tRNA-synth"/>
</dbReference>
<dbReference type="NCBIfam" id="TIGR00440">
    <property type="entry name" value="glnS"/>
    <property type="match status" value="1"/>
</dbReference>
<dbReference type="FunFam" id="3.90.800.10:FF:000001">
    <property type="entry name" value="Glutamine--tRNA ligase"/>
    <property type="match status" value="1"/>
</dbReference>
<dbReference type="STRING" id="1563681.BFP71_10690"/>
<proteinExistence type="inferred from homology"/>
<name>A0A1E5SXW9_9BACT</name>
<dbReference type="InterPro" id="IPR020059">
    <property type="entry name" value="Glu/Gln-tRNA-synth_Ib_codon-bd"/>
</dbReference>
<evidence type="ECO:0000256" key="10">
    <source>
        <dbReference type="NCBIfam" id="TIGR00440"/>
    </source>
</evidence>
<dbReference type="SUPFAM" id="SSF52374">
    <property type="entry name" value="Nucleotidylyl transferase"/>
    <property type="match status" value="1"/>
</dbReference>
<feature type="domain" description="Glutamyl/glutaminyl-tRNA synthetase class Ib anti-codon binding" evidence="13">
    <location>
        <begin position="340"/>
        <end position="442"/>
    </location>
</feature>
<dbReference type="Pfam" id="PF03950">
    <property type="entry name" value="tRNA-synt_1c_C"/>
    <property type="match status" value="1"/>
</dbReference>
<protein>
    <recommendedName>
        <fullName evidence="2 10">Glutamine--tRNA ligase</fullName>
        <ecNumber evidence="2 10">6.1.1.18</ecNumber>
    </recommendedName>
</protein>
<dbReference type="Proteomes" id="UP000095552">
    <property type="component" value="Unassembled WGS sequence"/>
</dbReference>
<dbReference type="Pfam" id="PF00749">
    <property type="entry name" value="tRNA-synt_1c"/>
    <property type="match status" value="1"/>
</dbReference>
<gene>
    <name evidence="15" type="ORF">BFP71_10690</name>
</gene>
<dbReference type="GO" id="GO:0004819">
    <property type="term" value="F:glutamine-tRNA ligase activity"/>
    <property type="evidence" value="ECO:0007669"/>
    <property type="project" value="UniProtKB-UniRule"/>
</dbReference>
<dbReference type="InterPro" id="IPR011035">
    <property type="entry name" value="Ribosomal_bL25/Gln-tRNA_synth"/>
</dbReference>
<evidence type="ECO:0000259" key="12">
    <source>
        <dbReference type="Pfam" id="PF00749"/>
    </source>
</evidence>
<dbReference type="InterPro" id="IPR049437">
    <property type="entry name" value="tRNA-synt_1c_C2"/>
</dbReference>
<evidence type="ECO:0000256" key="5">
    <source>
        <dbReference type="ARBA" id="ARBA00022741"/>
    </source>
</evidence>
<evidence type="ECO:0000313" key="15">
    <source>
        <dbReference type="EMBL" id="OEK03960.1"/>
    </source>
</evidence>
<comment type="caution">
    <text evidence="15">The sequence shown here is derived from an EMBL/GenBank/DDBJ whole genome shotgun (WGS) entry which is preliminary data.</text>
</comment>
<dbReference type="GO" id="GO:0005829">
    <property type="term" value="C:cytosol"/>
    <property type="evidence" value="ECO:0007669"/>
    <property type="project" value="TreeGrafter"/>
</dbReference>
<dbReference type="NCBIfam" id="NF011291">
    <property type="entry name" value="PRK14703.1"/>
    <property type="match status" value="1"/>
</dbReference>
<dbReference type="PANTHER" id="PTHR43097:SF5">
    <property type="entry name" value="GLUTAMATE--TRNA LIGASE"/>
    <property type="match status" value="1"/>
</dbReference>
<dbReference type="PANTHER" id="PTHR43097">
    <property type="entry name" value="GLUTAMINE-TRNA LIGASE"/>
    <property type="match status" value="1"/>
</dbReference>
<keyword evidence="8 11" id="KW-0030">Aminoacyl-tRNA synthetase</keyword>
<keyword evidence="5 11" id="KW-0547">Nucleotide-binding</keyword>
<dbReference type="AlphaFoldDB" id="A0A1E5SXW9"/>
<keyword evidence="7 11" id="KW-0648">Protein biosynthesis</keyword>
<reference evidence="15 16" key="1">
    <citation type="submission" date="2016-08" db="EMBL/GenBank/DDBJ databases">
        <title>Draft genome of Fabibacter sp. strain SK-8.</title>
        <authorList>
            <person name="Wong S.-K."/>
            <person name="Hamasaki K."/>
            <person name="Yoshizawa S."/>
        </authorList>
    </citation>
    <scope>NUCLEOTIDE SEQUENCE [LARGE SCALE GENOMIC DNA]</scope>
    <source>
        <strain evidence="15 16">SK-8</strain>
    </source>
</reference>
<evidence type="ECO:0000256" key="4">
    <source>
        <dbReference type="ARBA" id="ARBA00022598"/>
    </source>
</evidence>
<keyword evidence="16" id="KW-1185">Reference proteome</keyword>
<comment type="catalytic activity">
    <reaction evidence="9">
        <text>tRNA(Gln) + L-glutamine + ATP = L-glutaminyl-tRNA(Gln) + AMP + diphosphate</text>
        <dbReference type="Rhea" id="RHEA:20121"/>
        <dbReference type="Rhea" id="RHEA-COMP:9662"/>
        <dbReference type="Rhea" id="RHEA-COMP:9681"/>
        <dbReference type="ChEBI" id="CHEBI:30616"/>
        <dbReference type="ChEBI" id="CHEBI:33019"/>
        <dbReference type="ChEBI" id="CHEBI:58359"/>
        <dbReference type="ChEBI" id="CHEBI:78442"/>
        <dbReference type="ChEBI" id="CHEBI:78521"/>
        <dbReference type="ChEBI" id="CHEBI:456215"/>
        <dbReference type="EC" id="6.1.1.18"/>
    </reaction>
</comment>